<protein>
    <submittedName>
        <fullName evidence="1">Uncharacterized protein</fullName>
    </submittedName>
</protein>
<dbReference type="Proteomes" id="UP000565286">
    <property type="component" value="Unassembled WGS sequence"/>
</dbReference>
<evidence type="ECO:0000313" key="1">
    <source>
        <dbReference type="EMBL" id="MBB3947101.1"/>
    </source>
</evidence>
<dbReference type="RefSeq" id="WP_183896975.1">
    <property type="nucleotide sequence ID" value="NZ_JACIDV010000008.1"/>
</dbReference>
<proteinExistence type="predicted"/>
<comment type="caution">
    <text evidence="1">The sequence shown here is derived from an EMBL/GenBank/DDBJ whole genome shotgun (WGS) entry which is preliminary data.</text>
</comment>
<dbReference type="EMBL" id="JACIDV010000008">
    <property type="protein sequence ID" value="MBB3947101.1"/>
    <property type="molecule type" value="Genomic_DNA"/>
</dbReference>
<evidence type="ECO:0000313" key="2">
    <source>
        <dbReference type="Proteomes" id="UP000565286"/>
    </source>
</evidence>
<accession>A0A7W6CH82</accession>
<sequence>MLNKLWAKLAATWRTDESGDPDKDAYFDSGMWAAVREREDKIAALGAECERLQALVHVPDRSPLRSN</sequence>
<organism evidence="1 2">
    <name type="scientific">Rhizobium skierniewicense</name>
    <dbReference type="NCBI Taxonomy" id="984260"/>
    <lineage>
        <taxon>Bacteria</taxon>
        <taxon>Pseudomonadati</taxon>
        <taxon>Pseudomonadota</taxon>
        <taxon>Alphaproteobacteria</taxon>
        <taxon>Hyphomicrobiales</taxon>
        <taxon>Rhizobiaceae</taxon>
        <taxon>Rhizobium/Agrobacterium group</taxon>
        <taxon>Rhizobium</taxon>
    </lineage>
</organism>
<reference evidence="1 2" key="1">
    <citation type="submission" date="2020-08" db="EMBL/GenBank/DDBJ databases">
        <title>Genomic Encyclopedia of Type Strains, Phase IV (KMG-IV): sequencing the most valuable type-strain genomes for metagenomic binning, comparative biology and taxonomic classification.</title>
        <authorList>
            <person name="Goeker M."/>
        </authorList>
    </citation>
    <scope>NUCLEOTIDE SEQUENCE [LARGE SCALE GENOMIC DNA]</scope>
    <source>
        <strain evidence="1 2">DSM 26438</strain>
    </source>
</reference>
<keyword evidence="2" id="KW-1185">Reference proteome</keyword>
<name>A0A7W6CH82_9HYPH</name>
<dbReference type="AlphaFoldDB" id="A0A7W6CH82"/>
<gene>
    <name evidence="1" type="ORF">GGQ73_003065</name>
</gene>